<evidence type="ECO:0000256" key="1">
    <source>
        <dbReference type="SAM" id="MobiDB-lite"/>
    </source>
</evidence>
<keyword evidence="3" id="KW-1185">Reference proteome</keyword>
<reference evidence="2" key="1">
    <citation type="submission" date="2021-06" db="EMBL/GenBank/DDBJ databases">
        <authorList>
            <person name="Kallberg Y."/>
            <person name="Tangrot J."/>
            <person name="Rosling A."/>
        </authorList>
    </citation>
    <scope>NUCLEOTIDE SEQUENCE</scope>
    <source>
        <strain evidence="2">MA453B</strain>
    </source>
</reference>
<evidence type="ECO:0000313" key="2">
    <source>
        <dbReference type="EMBL" id="CAG8776134.1"/>
    </source>
</evidence>
<proteinExistence type="predicted"/>
<organism evidence="2 3">
    <name type="scientific">Dentiscutata erythropus</name>
    <dbReference type="NCBI Taxonomy" id="1348616"/>
    <lineage>
        <taxon>Eukaryota</taxon>
        <taxon>Fungi</taxon>
        <taxon>Fungi incertae sedis</taxon>
        <taxon>Mucoromycota</taxon>
        <taxon>Glomeromycotina</taxon>
        <taxon>Glomeromycetes</taxon>
        <taxon>Diversisporales</taxon>
        <taxon>Gigasporaceae</taxon>
        <taxon>Dentiscutata</taxon>
    </lineage>
</organism>
<feature type="non-terminal residue" evidence="2">
    <location>
        <position position="144"/>
    </location>
</feature>
<dbReference type="EMBL" id="CAJVPY010020568">
    <property type="protein sequence ID" value="CAG8776134.1"/>
    <property type="molecule type" value="Genomic_DNA"/>
</dbReference>
<protein>
    <submittedName>
        <fullName evidence="2">5820_t:CDS:1</fullName>
    </submittedName>
</protein>
<dbReference type="AlphaFoldDB" id="A0A9N9JDA4"/>
<feature type="region of interest" description="Disordered" evidence="1">
    <location>
        <begin position="77"/>
        <end position="102"/>
    </location>
</feature>
<accession>A0A9N9JDA4</accession>
<evidence type="ECO:0000313" key="3">
    <source>
        <dbReference type="Proteomes" id="UP000789405"/>
    </source>
</evidence>
<gene>
    <name evidence="2" type="ORF">DERYTH_LOCUS19173</name>
</gene>
<name>A0A9N9JDA4_9GLOM</name>
<dbReference type="Proteomes" id="UP000789405">
    <property type="component" value="Unassembled WGS sequence"/>
</dbReference>
<sequence>QAELAKSESYEVFESDNSTYNITWICNHANLTSTNIVHLEAPSFCLMQQASGIFKTVNISDTTNYAGIKMLAIKYSRGRPPNNGRIHRADEDKTSSKKSASKYKHDGMVLKLITYINIAVNCNKSQVPATKRLRGQPLKNAKQK</sequence>
<comment type="caution">
    <text evidence="2">The sequence shown here is derived from an EMBL/GenBank/DDBJ whole genome shotgun (WGS) entry which is preliminary data.</text>
</comment>